<organism evidence="1 2">
    <name type="scientific">Hoeflea algicola</name>
    <dbReference type="NCBI Taxonomy" id="2983763"/>
    <lineage>
        <taxon>Bacteria</taxon>
        <taxon>Pseudomonadati</taxon>
        <taxon>Pseudomonadota</taxon>
        <taxon>Alphaproteobacteria</taxon>
        <taxon>Hyphomicrobiales</taxon>
        <taxon>Rhizobiaceae</taxon>
        <taxon>Hoeflea</taxon>
    </lineage>
</organism>
<accession>A0ABT3Z6G6</accession>
<name>A0ABT3Z6G6_9HYPH</name>
<dbReference type="RefSeq" id="WP_267652537.1">
    <property type="nucleotide sequence ID" value="NZ_JAOVZR010000001.1"/>
</dbReference>
<protein>
    <submittedName>
        <fullName evidence="1">Uncharacterized protein</fullName>
    </submittedName>
</protein>
<reference evidence="1" key="1">
    <citation type="submission" date="2022-10" db="EMBL/GenBank/DDBJ databases">
        <title>Hoeflea sp. G2-23, isolated from marine algae.</title>
        <authorList>
            <person name="Kristyanto S."/>
            <person name="Kim J.M."/>
            <person name="Jeon C.O."/>
        </authorList>
    </citation>
    <scope>NUCLEOTIDE SEQUENCE</scope>
    <source>
        <strain evidence="1">G2-23</strain>
    </source>
</reference>
<dbReference type="EMBL" id="JAOVZR010000001">
    <property type="protein sequence ID" value="MCY0146901.1"/>
    <property type="molecule type" value="Genomic_DNA"/>
</dbReference>
<dbReference type="Proteomes" id="UP001073227">
    <property type="component" value="Unassembled WGS sequence"/>
</dbReference>
<keyword evidence="2" id="KW-1185">Reference proteome</keyword>
<evidence type="ECO:0000313" key="2">
    <source>
        <dbReference type="Proteomes" id="UP001073227"/>
    </source>
</evidence>
<sequence>MKFLVEFRWLGFVREAPAQPVPSALSSDPSPFDFVRGGRQMPANPRLFVLLSWNLKMTRWFHEIPPVIREKQVIMNRYIPKYFATHDGSRIFTQEI</sequence>
<evidence type="ECO:0000313" key="1">
    <source>
        <dbReference type="EMBL" id="MCY0146901.1"/>
    </source>
</evidence>
<comment type="caution">
    <text evidence="1">The sequence shown here is derived from an EMBL/GenBank/DDBJ whole genome shotgun (WGS) entry which is preliminary data.</text>
</comment>
<gene>
    <name evidence="1" type="ORF">OEG84_04005</name>
</gene>
<proteinExistence type="predicted"/>